<sequence length="661" mass="71051">MEALTKGFCAASLVQSQTPKEMEAWRQQWPHPTLQVVDIQRYPPFTRAALPGPSRFYVAVSDSESVAWLVVPPCTAVEDAVAAFEIEIGCCITLLRHVLVTAANGLNVIVPLNVRYSNSTHRLLGEPRCAEALFQLSAQSLFQRQDAGRNAICPATATLQRPSHRIAIRDFVDAPQRALGNWGIAARVVWRGREYPLNPKGSRPGSNSATCSSGSAGDPRFLLRCLLADEHGDAIVAIFVGGETLMECIRLHGCYRLARGVVRWGTDESGAPIELHFVEKSIEEELTAEFAQQVFPFNASAVIGEVGKQLISVAAAIETAEIGGCVSVVGTVVEIQGSTQISTKRGRVWRSVVTLADTGDESAHAGSSSSGQSLDVTLWGDVAEAAQPALGERWVFHPCTVQLFQRRKTLSSRSSTMAVKLVPHKDIGERASLASVTALGEGDGCGADTVTRASCANDPTADARAVKKDMQFVLDLQESSPTLPLLARVQKVVPPLLKWVCTECSRTQQQGVASDSTATAIPTVCAHCSAMKLAPKLHMRVWLSDCIRTALATVHGCAAEALLEASPAEVAQYLQRRSQVPSEILDRLVGLPLLVWLLPCGAADPLDAPQFTVVNCKRLHYIFGAYTLLSAIDSLSSFGEDVNGSPADFSVPKPSVEDELK</sequence>
<proteinExistence type="predicted"/>
<gene>
    <name evidence="1" type="ORF">JKF63_01982</name>
</gene>
<organism evidence="1 2">
    <name type="scientific">Porcisia hertigi</name>
    <dbReference type="NCBI Taxonomy" id="2761500"/>
    <lineage>
        <taxon>Eukaryota</taxon>
        <taxon>Discoba</taxon>
        <taxon>Euglenozoa</taxon>
        <taxon>Kinetoplastea</taxon>
        <taxon>Metakinetoplastina</taxon>
        <taxon>Trypanosomatida</taxon>
        <taxon>Trypanosomatidae</taxon>
        <taxon>Leishmaniinae</taxon>
        <taxon>Porcisia</taxon>
    </lineage>
</organism>
<dbReference type="RefSeq" id="XP_067754182.1">
    <property type="nucleotide sequence ID" value="XM_067898025.1"/>
</dbReference>
<dbReference type="KEGG" id="phet:94288102"/>
<dbReference type="Gene3D" id="2.40.50.140">
    <property type="entry name" value="Nucleic acid-binding proteins"/>
    <property type="match status" value="1"/>
</dbReference>
<name>A0A836HX74_9TRYP</name>
<dbReference type="OrthoDB" id="271963at2759"/>
<dbReference type="AlphaFoldDB" id="A0A836HX74"/>
<evidence type="ECO:0000313" key="2">
    <source>
        <dbReference type="Proteomes" id="UP000674318"/>
    </source>
</evidence>
<reference evidence="1 2" key="1">
    <citation type="submission" date="2021-02" db="EMBL/GenBank/DDBJ databases">
        <title>Porcisia hertigi Genome sequencing and assembly.</title>
        <authorList>
            <person name="Almutairi H."/>
            <person name="Gatherer D."/>
        </authorList>
    </citation>
    <scope>NUCLEOTIDE SEQUENCE [LARGE SCALE GENOMIC DNA]</scope>
    <source>
        <strain evidence="1 2">C119</strain>
    </source>
</reference>
<dbReference type="EMBL" id="JAFJZO010000034">
    <property type="protein sequence ID" value="KAG5494147.1"/>
    <property type="molecule type" value="Genomic_DNA"/>
</dbReference>
<dbReference type="GeneID" id="94288102"/>
<protein>
    <submittedName>
        <fullName evidence="1">Uncharacterized protein</fullName>
    </submittedName>
</protein>
<keyword evidence="2" id="KW-1185">Reference proteome</keyword>
<evidence type="ECO:0000313" key="1">
    <source>
        <dbReference type="EMBL" id="KAG5494147.1"/>
    </source>
</evidence>
<dbReference type="SUPFAM" id="SSF50249">
    <property type="entry name" value="Nucleic acid-binding proteins"/>
    <property type="match status" value="1"/>
</dbReference>
<accession>A0A836HX74</accession>
<dbReference type="InterPro" id="IPR012340">
    <property type="entry name" value="NA-bd_OB-fold"/>
</dbReference>
<comment type="caution">
    <text evidence="1">The sequence shown here is derived from an EMBL/GenBank/DDBJ whole genome shotgun (WGS) entry which is preliminary data.</text>
</comment>
<dbReference type="Proteomes" id="UP000674318">
    <property type="component" value="Unassembled WGS sequence"/>
</dbReference>